<evidence type="ECO:0000313" key="2">
    <source>
        <dbReference type="EMBL" id="CAB1450178.1"/>
    </source>
</evidence>
<keyword evidence="3" id="KW-1185">Reference proteome</keyword>
<reference evidence="2" key="1">
    <citation type="submission" date="2020-03" db="EMBL/GenBank/DDBJ databases">
        <authorList>
            <person name="Weist P."/>
        </authorList>
    </citation>
    <scope>NUCLEOTIDE SEQUENCE</scope>
</reference>
<feature type="region of interest" description="Disordered" evidence="1">
    <location>
        <begin position="55"/>
        <end position="84"/>
    </location>
</feature>
<accession>A0A9N7YZH4</accession>
<sequence>MNHCLVDPNNHPETMRMKMRMRTGGSRRTGFEWWDEFSDRDWDNSHDSNMRSVSYECEDSAMVPEEEMDPLPAATRKRENNEEEGCAKNNNIQTVIVSVTARVGWTIGGDMAPPSLRKKEKS</sequence>
<evidence type="ECO:0000256" key="1">
    <source>
        <dbReference type="SAM" id="MobiDB-lite"/>
    </source>
</evidence>
<proteinExistence type="predicted"/>
<comment type="caution">
    <text evidence="2">The sequence shown here is derived from an EMBL/GenBank/DDBJ whole genome shotgun (WGS) entry which is preliminary data.</text>
</comment>
<organism evidence="2 3">
    <name type="scientific">Pleuronectes platessa</name>
    <name type="common">European plaice</name>
    <dbReference type="NCBI Taxonomy" id="8262"/>
    <lineage>
        <taxon>Eukaryota</taxon>
        <taxon>Metazoa</taxon>
        <taxon>Chordata</taxon>
        <taxon>Craniata</taxon>
        <taxon>Vertebrata</taxon>
        <taxon>Euteleostomi</taxon>
        <taxon>Actinopterygii</taxon>
        <taxon>Neopterygii</taxon>
        <taxon>Teleostei</taxon>
        <taxon>Neoteleostei</taxon>
        <taxon>Acanthomorphata</taxon>
        <taxon>Carangaria</taxon>
        <taxon>Pleuronectiformes</taxon>
        <taxon>Pleuronectoidei</taxon>
        <taxon>Pleuronectidae</taxon>
        <taxon>Pleuronectes</taxon>
    </lineage>
</organism>
<feature type="compositionally biased region" description="Acidic residues" evidence="1">
    <location>
        <begin position="56"/>
        <end position="69"/>
    </location>
</feature>
<protein>
    <submittedName>
        <fullName evidence="2">Uncharacterized protein</fullName>
    </submittedName>
</protein>
<gene>
    <name evidence="2" type="ORF">PLEPLA_LOCUS37867</name>
</gene>
<evidence type="ECO:0000313" key="3">
    <source>
        <dbReference type="Proteomes" id="UP001153269"/>
    </source>
</evidence>
<name>A0A9N7YZH4_PLEPL</name>
<dbReference type="Proteomes" id="UP001153269">
    <property type="component" value="Unassembled WGS sequence"/>
</dbReference>
<dbReference type="EMBL" id="CADEAL010004044">
    <property type="protein sequence ID" value="CAB1450178.1"/>
    <property type="molecule type" value="Genomic_DNA"/>
</dbReference>
<dbReference type="AlphaFoldDB" id="A0A9N7YZH4"/>